<proteinExistence type="predicted"/>
<dbReference type="OrthoDB" id="5426911at2759"/>
<feature type="compositionally biased region" description="Polar residues" evidence="1">
    <location>
        <begin position="23"/>
        <end position="36"/>
    </location>
</feature>
<dbReference type="EMBL" id="ML977007">
    <property type="protein sequence ID" value="KAF1952823.1"/>
    <property type="molecule type" value="Genomic_DNA"/>
</dbReference>
<keyword evidence="3" id="KW-1185">Reference proteome</keyword>
<name>A0A6A5TJ06_9PLEO</name>
<gene>
    <name evidence="2" type="ORF">CC80DRAFT_421473</name>
</gene>
<sequence>MRRRGKLQDAPAQEAEPEELSDTRSIPPSAVNSVSAHTAVETLRSRSSRITARSPNFENLVLRPRKILIDQGKIEGNTNPYNHFGTEKPPDGKWIEYKALEGFEVAEVWLSLSRESIEEIIEEYDFMASKQVCEQEYASFATETFLRRQRRSRQNPTDRKWRAERMLQLVAPPAGRLNWDPPITFDQNTDEFKFDVRPDCSYWLSLAGFNPDYRSELENAVYVHEDWITCPYFTIEFKKHGQSVNQAEWQAAAAASVALYNRYVLKTNALGIENRAWTDKDKIQMRHYILTFVGAQYGIWILRASLENDRWDGCSMRRLCSSRCTAIAGVQKLERWINEIHRWGLGDHAAGCQVDVKTVLQFNDVDISAMDIAS</sequence>
<organism evidence="2 3">
    <name type="scientific">Byssothecium circinans</name>
    <dbReference type="NCBI Taxonomy" id="147558"/>
    <lineage>
        <taxon>Eukaryota</taxon>
        <taxon>Fungi</taxon>
        <taxon>Dikarya</taxon>
        <taxon>Ascomycota</taxon>
        <taxon>Pezizomycotina</taxon>
        <taxon>Dothideomycetes</taxon>
        <taxon>Pleosporomycetidae</taxon>
        <taxon>Pleosporales</taxon>
        <taxon>Massarineae</taxon>
        <taxon>Massarinaceae</taxon>
        <taxon>Byssothecium</taxon>
    </lineage>
</organism>
<feature type="region of interest" description="Disordered" evidence="1">
    <location>
        <begin position="1"/>
        <end position="38"/>
    </location>
</feature>
<accession>A0A6A5TJ06</accession>
<dbReference type="Proteomes" id="UP000800035">
    <property type="component" value="Unassembled WGS sequence"/>
</dbReference>
<evidence type="ECO:0000313" key="2">
    <source>
        <dbReference type="EMBL" id="KAF1952823.1"/>
    </source>
</evidence>
<protein>
    <submittedName>
        <fullName evidence="2">Uncharacterized protein</fullName>
    </submittedName>
</protein>
<reference evidence="2" key="1">
    <citation type="journal article" date="2020" name="Stud. Mycol.">
        <title>101 Dothideomycetes genomes: a test case for predicting lifestyles and emergence of pathogens.</title>
        <authorList>
            <person name="Haridas S."/>
            <person name="Albert R."/>
            <person name="Binder M."/>
            <person name="Bloem J."/>
            <person name="Labutti K."/>
            <person name="Salamov A."/>
            <person name="Andreopoulos B."/>
            <person name="Baker S."/>
            <person name="Barry K."/>
            <person name="Bills G."/>
            <person name="Bluhm B."/>
            <person name="Cannon C."/>
            <person name="Castanera R."/>
            <person name="Culley D."/>
            <person name="Daum C."/>
            <person name="Ezra D."/>
            <person name="Gonzalez J."/>
            <person name="Henrissat B."/>
            <person name="Kuo A."/>
            <person name="Liang C."/>
            <person name="Lipzen A."/>
            <person name="Lutzoni F."/>
            <person name="Magnuson J."/>
            <person name="Mondo S."/>
            <person name="Nolan M."/>
            <person name="Ohm R."/>
            <person name="Pangilinan J."/>
            <person name="Park H.-J."/>
            <person name="Ramirez L."/>
            <person name="Alfaro M."/>
            <person name="Sun H."/>
            <person name="Tritt A."/>
            <person name="Yoshinaga Y."/>
            <person name="Zwiers L.-H."/>
            <person name="Turgeon B."/>
            <person name="Goodwin S."/>
            <person name="Spatafora J."/>
            <person name="Crous P."/>
            <person name="Grigoriev I."/>
        </authorList>
    </citation>
    <scope>NUCLEOTIDE SEQUENCE</scope>
    <source>
        <strain evidence="2">CBS 675.92</strain>
    </source>
</reference>
<dbReference type="AlphaFoldDB" id="A0A6A5TJ06"/>
<evidence type="ECO:0000313" key="3">
    <source>
        <dbReference type="Proteomes" id="UP000800035"/>
    </source>
</evidence>
<evidence type="ECO:0000256" key="1">
    <source>
        <dbReference type="SAM" id="MobiDB-lite"/>
    </source>
</evidence>